<dbReference type="GO" id="GO:0032585">
    <property type="term" value="C:multivesicular body membrane"/>
    <property type="evidence" value="ECO:0007669"/>
    <property type="project" value="UniProtKB-SubCell"/>
</dbReference>
<accession>A0A4P9XZJ6</accession>
<dbReference type="OrthoDB" id="58570at2759"/>
<dbReference type="SUPFAM" id="SSF53474">
    <property type="entry name" value="alpha/beta-Hydrolases"/>
    <property type="match status" value="1"/>
</dbReference>
<dbReference type="AlphaFoldDB" id="A0A4P9XZJ6"/>
<evidence type="ECO:0000256" key="8">
    <source>
        <dbReference type="ARBA" id="ARBA00022753"/>
    </source>
</evidence>
<evidence type="ECO:0000313" key="18">
    <source>
        <dbReference type="EMBL" id="RKP11908.1"/>
    </source>
</evidence>
<gene>
    <name evidence="18" type="ORF">BJ684DRAFT_4344</name>
</gene>
<dbReference type="GO" id="GO:0006660">
    <property type="term" value="P:phosphatidylserine catabolic process"/>
    <property type="evidence" value="ECO:0007669"/>
    <property type="project" value="TreeGrafter"/>
</dbReference>
<evidence type="ECO:0000256" key="5">
    <source>
        <dbReference type="ARBA" id="ARBA00011137"/>
    </source>
</evidence>
<keyword evidence="16" id="KW-0325">Glycoprotein</keyword>
<keyword evidence="13" id="KW-0072">Autophagy</keyword>
<dbReference type="GO" id="GO:0034496">
    <property type="term" value="P:multivesicular body membrane disassembly"/>
    <property type="evidence" value="ECO:0007669"/>
    <property type="project" value="TreeGrafter"/>
</dbReference>
<evidence type="ECO:0000256" key="10">
    <source>
        <dbReference type="ARBA" id="ARBA00022963"/>
    </source>
</evidence>
<evidence type="ECO:0000256" key="1">
    <source>
        <dbReference type="ARBA" id="ARBA00001024"/>
    </source>
</evidence>
<evidence type="ECO:0000256" key="3">
    <source>
        <dbReference type="ARBA" id="ARBA00004343"/>
    </source>
</evidence>
<evidence type="ECO:0000256" key="11">
    <source>
        <dbReference type="ARBA" id="ARBA00022968"/>
    </source>
</evidence>
<evidence type="ECO:0000256" key="14">
    <source>
        <dbReference type="ARBA" id="ARBA00023098"/>
    </source>
</evidence>
<name>A0A4P9XZJ6_9FUNG</name>
<evidence type="ECO:0000256" key="9">
    <source>
        <dbReference type="ARBA" id="ARBA00022801"/>
    </source>
</evidence>
<protein>
    <recommendedName>
        <fullName evidence="6">triacylglycerol lipase</fullName>
        <ecNumber evidence="6">3.1.1.3</ecNumber>
    </recommendedName>
    <alternativeName>
        <fullName evidence="17">Autophagy-related protein 15</fullName>
    </alternativeName>
</protein>
<keyword evidence="15" id="KW-0472">Membrane</keyword>
<keyword evidence="8" id="KW-0967">Endosome</keyword>
<dbReference type="GO" id="GO:0046461">
    <property type="term" value="P:neutral lipid catabolic process"/>
    <property type="evidence" value="ECO:0007669"/>
    <property type="project" value="TreeGrafter"/>
</dbReference>
<dbReference type="GO" id="GO:0034727">
    <property type="term" value="P:piecemeal microautophagy of the nucleus"/>
    <property type="evidence" value="ECO:0007669"/>
    <property type="project" value="TreeGrafter"/>
</dbReference>
<dbReference type="Gene3D" id="3.40.50.1820">
    <property type="entry name" value="alpha/beta hydrolase"/>
    <property type="match status" value="1"/>
</dbReference>
<evidence type="ECO:0000256" key="7">
    <source>
        <dbReference type="ARBA" id="ARBA00022692"/>
    </source>
</evidence>
<comment type="catalytic activity">
    <reaction evidence="1">
        <text>a triacylglycerol + H2O = a diacylglycerol + a fatty acid + H(+)</text>
        <dbReference type="Rhea" id="RHEA:12044"/>
        <dbReference type="ChEBI" id="CHEBI:15377"/>
        <dbReference type="ChEBI" id="CHEBI:15378"/>
        <dbReference type="ChEBI" id="CHEBI:17855"/>
        <dbReference type="ChEBI" id="CHEBI:18035"/>
        <dbReference type="ChEBI" id="CHEBI:28868"/>
        <dbReference type="EC" id="3.1.1.3"/>
    </reaction>
</comment>
<evidence type="ECO:0000256" key="16">
    <source>
        <dbReference type="ARBA" id="ARBA00023180"/>
    </source>
</evidence>
<reference evidence="19" key="1">
    <citation type="journal article" date="2018" name="Nat. Microbiol.">
        <title>Leveraging single-cell genomics to expand the fungal tree of life.</title>
        <authorList>
            <person name="Ahrendt S.R."/>
            <person name="Quandt C.A."/>
            <person name="Ciobanu D."/>
            <person name="Clum A."/>
            <person name="Salamov A."/>
            <person name="Andreopoulos B."/>
            <person name="Cheng J.F."/>
            <person name="Woyke T."/>
            <person name="Pelin A."/>
            <person name="Henrissat B."/>
            <person name="Reynolds N.K."/>
            <person name="Benny G.L."/>
            <person name="Smith M.E."/>
            <person name="James T.Y."/>
            <person name="Grigoriev I.V."/>
        </authorList>
    </citation>
    <scope>NUCLEOTIDE SEQUENCE [LARGE SCALE GENOMIC DNA]</scope>
</reference>
<evidence type="ECO:0000256" key="15">
    <source>
        <dbReference type="ARBA" id="ARBA00023136"/>
    </source>
</evidence>
<dbReference type="GO" id="GO:0004620">
    <property type="term" value="F:phospholipase activity"/>
    <property type="evidence" value="ECO:0007669"/>
    <property type="project" value="TreeGrafter"/>
</dbReference>
<evidence type="ECO:0000256" key="17">
    <source>
        <dbReference type="ARBA" id="ARBA00029828"/>
    </source>
</evidence>
<evidence type="ECO:0000256" key="2">
    <source>
        <dbReference type="ARBA" id="ARBA00004270"/>
    </source>
</evidence>
<dbReference type="PANTHER" id="PTHR47175:SF2">
    <property type="entry name" value="LIPASE ATG15-RELATED"/>
    <property type="match status" value="1"/>
</dbReference>
<dbReference type="Proteomes" id="UP000267251">
    <property type="component" value="Unassembled WGS sequence"/>
</dbReference>
<evidence type="ECO:0000313" key="19">
    <source>
        <dbReference type="Proteomes" id="UP000267251"/>
    </source>
</evidence>
<comment type="subcellular location">
    <subcellularLocation>
        <location evidence="3">Endosome</location>
        <location evidence="3">Multivesicular body membrane</location>
        <topology evidence="3">Single-pass type II membrane protein</topology>
    </subcellularLocation>
    <subcellularLocation>
        <location evidence="2">Prevacuolar compartment membrane</location>
        <topology evidence="2">Single-pass type II membrane protein</topology>
    </subcellularLocation>
</comment>
<keyword evidence="7" id="KW-0812">Transmembrane</keyword>
<keyword evidence="9 18" id="KW-0378">Hydrolase</keyword>
<comment type="similarity">
    <text evidence="4">Belongs to the AB hydrolase superfamily. Lipase family.</text>
</comment>
<comment type="subunit">
    <text evidence="5">Binds to both phosphatidylinositol (PI) and phosphatidylinositol 3,5-bisphosphate (PIP2).</text>
</comment>
<evidence type="ECO:0000256" key="12">
    <source>
        <dbReference type="ARBA" id="ARBA00022989"/>
    </source>
</evidence>
<evidence type="ECO:0000256" key="4">
    <source>
        <dbReference type="ARBA" id="ARBA00010701"/>
    </source>
</evidence>
<feature type="non-terminal residue" evidence="18">
    <location>
        <position position="1"/>
    </location>
</feature>
<keyword evidence="11" id="KW-0735">Signal-anchor</keyword>
<keyword evidence="10" id="KW-0442">Lipid degradation</keyword>
<keyword evidence="12" id="KW-1133">Transmembrane helix</keyword>
<keyword evidence="19" id="KW-1185">Reference proteome</keyword>
<evidence type="ECO:0000256" key="6">
    <source>
        <dbReference type="ARBA" id="ARBA00013279"/>
    </source>
</evidence>
<dbReference type="InterPro" id="IPR029058">
    <property type="entry name" value="AB_hydrolase_fold"/>
</dbReference>
<dbReference type="InterPro" id="IPR050805">
    <property type="entry name" value="ATG15_Lipase"/>
</dbReference>
<dbReference type="Pfam" id="PF26363">
    <property type="entry name" value="Phospholipase-like"/>
    <property type="match status" value="1"/>
</dbReference>
<dbReference type="GO" id="GO:0005775">
    <property type="term" value="C:vacuolar lumen"/>
    <property type="evidence" value="ECO:0007669"/>
    <property type="project" value="TreeGrafter"/>
</dbReference>
<feature type="non-terminal residue" evidence="18">
    <location>
        <position position="229"/>
    </location>
</feature>
<dbReference type="GO" id="GO:0004806">
    <property type="term" value="F:triacylglycerol lipase activity"/>
    <property type="evidence" value="ECO:0007669"/>
    <property type="project" value="UniProtKB-EC"/>
</dbReference>
<sequence length="229" mass="25230">DGWSRNASYGWISEGLRSHLFLSQAQDLAVLTFKGTSLPFAKEKGDDWPTHRSDKFNDNLMFSCCCGIRSGRTCSCDKGSRQCDSTCYHRASHYKSSYYAAAMRMYGHVQEKYPKAIILLSGHSLGGSIAALVSAATRSPAVAFEAPGEAQFARRLGLIGGVDGKPRQAIPVWHIGHTADPIYTGTCTGINSLCRWFGYAMQTRCHLGRQCIFDTVGGLGWLPHVKYHR</sequence>
<evidence type="ECO:0000256" key="13">
    <source>
        <dbReference type="ARBA" id="ARBA00023006"/>
    </source>
</evidence>
<keyword evidence="14" id="KW-0443">Lipid metabolism</keyword>
<dbReference type="EMBL" id="KZ988586">
    <property type="protein sequence ID" value="RKP11908.1"/>
    <property type="molecule type" value="Genomic_DNA"/>
</dbReference>
<dbReference type="EC" id="3.1.1.3" evidence="6"/>
<organism evidence="18 19">
    <name type="scientific">Piptocephalis cylindrospora</name>
    <dbReference type="NCBI Taxonomy" id="1907219"/>
    <lineage>
        <taxon>Eukaryota</taxon>
        <taxon>Fungi</taxon>
        <taxon>Fungi incertae sedis</taxon>
        <taxon>Zoopagomycota</taxon>
        <taxon>Zoopagomycotina</taxon>
        <taxon>Zoopagomycetes</taxon>
        <taxon>Zoopagales</taxon>
        <taxon>Piptocephalidaceae</taxon>
        <taxon>Piptocephalis</taxon>
    </lineage>
</organism>
<proteinExistence type="inferred from homology"/>
<dbReference type="PANTHER" id="PTHR47175">
    <property type="entry name" value="LIPASE ATG15-RELATED"/>
    <property type="match status" value="1"/>
</dbReference>